<dbReference type="Gene3D" id="3.90.1600.10">
    <property type="entry name" value="Palm domain of DNA polymerase"/>
    <property type="match status" value="1"/>
</dbReference>
<dbReference type="Gene3D" id="3.30.420.10">
    <property type="entry name" value="Ribonuclease H-like superfamily/Ribonuclease H"/>
    <property type="match status" value="1"/>
</dbReference>
<keyword evidence="8" id="KW-0234">DNA repair</keyword>
<sequence>MIIDVDSNAQPIMRVEVVDVNYYMDKPLPKDAIPSLPQGPCYERARSVPVVRIFGATPAGQKCCAHLHGIFPYFYMRCENDPTFDSIDELVTMLPKVAHDIESAVRTLSQANVKAPVGTTNSTAKPTSRQQNISVAKLAVVKGVPFYGYHASEVLFIKVFLYDPAMMSRIVQVVESGLVTQRTFQPYEAHIPYLLQVFADYHIEGMNYLNLCDFKFRSPLPHAQPHLDSEHQTVWLAPSNALATFTGREAPVVSSPKWNARTAVCSLELDVSCHCILNPTAATSDSQCYVPSLAPLWEEEKLRRRAAGLAATPEVAPSIQRHLHDVHDGSPHDLRRSESSPLSQSDFNDQMWASLDAILRKVQAAKDMSDHQSTASTGILPSPHDESLGHLYSYSQLDTADGDVRGAAADDEVDVENQELLALLATLERNVATVESRPPHVQHDDGDDDDDDDSMDIMASQRQLENETGEKPWWDDGLDQQEPDSDLVVESTATNDDDDNCNRIMSLHAAAESPEVFQQSTISMFPSATPLPSTPSSTRVWHFGLDPPSVQDVLAGGWPSGEDKPMVRYSCDDDVPDKPVVFAGRRVHFSKQGVEYLRNYPDGACAQPPLTSRRKVRRVRTPLRAPPTVADLRDPLPPQTPGSTSQPPGGLIGQHNVHTSNVTILSVEVHVNSREMLLPDPGVDAVVALGYVVEANEGSDSPSTVTGIIMVDQSCVDTFQLPVANQIVAVHCVPSEMALFTALDQLIHRWDPDFLVGFEVQQGSWGYLIDRATTFDPPVNLIQTLSRLPLVRMDSRNQSTNHPDGQPPKIGTVWGMKKASGIWMHGRHMLNLWRCARSELKLGRYTFECVVAHVLKRRVPVYSNQVLTRWFQAGGSVRCRALEYLVVKTSLNMSLLDGLQLITRTSEMARLFGMDFFSVLSRGSQYRVEAVNIRVTKRLNYILISPNRQQVAGQAPMECIPLVMEPLSAFYGDPVVVLDFQSLYPSMMIAYNICYSTCLGRLKNGMDDEVETALGVVSNHVVDINGLLQSGKQTTITPNGVLFCPKTQRHGVLPLVLSEILSTRIMIKQAMKAAVSICSYPPHIS</sequence>
<keyword evidence="4" id="KW-0808">Transferase</keyword>
<dbReference type="SMART" id="SM00486">
    <property type="entry name" value="POLBc"/>
    <property type="match status" value="1"/>
</dbReference>
<dbReference type="STRING" id="112090.W4FZR9"/>
<feature type="domain" description="DNA-directed DNA polymerase family B exonuclease" evidence="12">
    <location>
        <begin position="660"/>
        <end position="846"/>
    </location>
</feature>
<evidence type="ECO:0000256" key="7">
    <source>
        <dbReference type="ARBA" id="ARBA00022932"/>
    </source>
</evidence>
<organism evidence="15">
    <name type="scientific">Aphanomyces astaci</name>
    <name type="common">Crayfish plague agent</name>
    <dbReference type="NCBI Taxonomy" id="112090"/>
    <lineage>
        <taxon>Eukaryota</taxon>
        <taxon>Sar</taxon>
        <taxon>Stramenopiles</taxon>
        <taxon>Oomycota</taxon>
        <taxon>Saprolegniomycetes</taxon>
        <taxon>Saprolegniales</taxon>
        <taxon>Verrucalvaceae</taxon>
        <taxon>Aphanomyces</taxon>
    </lineage>
</organism>
<feature type="domain" description="DNA-directed DNA polymerase family B multifunctional" evidence="11">
    <location>
        <begin position="917"/>
        <end position="1074"/>
    </location>
</feature>
<dbReference type="EC" id="2.7.7.7" evidence="2"/>
<evidence type="ECO:0000256" key="4">
    <source>
        <dbReference type="ARBA" id="ARBA00022679"/>
    </source>
</evidence>
<dbReference type="EMBL" id="KI913154">
    <property type="protein sequence ID" value="ETV72516.1"/>
    <property type="molecule type" value="Genomic_DNA"/>
</dbReference>
<reference evidence="15" key="1">
    <citation type="submission" date="2013-12" db="EMBL/GenBank/DDBJ databases">
        <title>The Genome Sequence of Aphanomyces astaci APO3.</title>
        <authorList>
            <consortium name="The Broad Institute Genomics Platform"/>
            <person name="Russ C."/>
            <person name="Tyler B."/>
            <person name="van West P."/>
            <person name="Dieguez-Uribeondo J."/>
            <person name="Young S.K."/>
            <person name="Zeng Q."/>
            <person name="Gargeya S."/>
            <person name="Fitzgerald M."/>
            <person name="Abouelleil A."/>
            <person name="Alvarado L."/>
            <person name="Chapman S.B."/>
            <person name="Gainer-Dewar J."/>
            <person name="Goldberg J."/>
            <person name="Griggs A."/>
            <person name="Gujja S."/>
            <person name="Hansen M."/>
            <person name="Howarth C."/>
            <person name="Imamovic A."/>
            <person name="Ireland A."/>
            <person name="Larimer J."/>
            <person name="McCowan C."/>
            <person name="Murphy C."/>
            <person name="Pearson M."/>
            <person name="Poon T.W."/>
            <person name="Priest M."/>
            <person name="Roberts A."/>
            <person name="Saif S."/>
            <person name="Shea T."/>
            <person name="Sykes S."/>
            <person name="Wortman J."/>
            <person name="Nusbaum C."/>
            <person name="Birren B."/>
        </authorList>
    </citation>
    <scope>NUCLEOTIDE SEQUENCE [LARGE SCALE GENOMIC DNA]</scope>
    <source>
        <strain evidence="15">APO3</strain>
    </source>
</reference>
<evidence type="ECO:0000256" key="1">
    <source>
        <dbReference type="ARBA" id="ARBA00005755"/>
    </source>
</evidence>
<feature type="region of interest" description="Disordered" evidence="10">
    <location>
        <begin position="318"/>
        <end position="346"/>
    </location>
</feature>
<dbReference type="InterPro" id="IPR043502">
    <property type="entry name" value="DNA/RNA_pol_sf"/>
</dbReference>
<feature type="compositionally biased region" description="Basic and acidic residues" evidence="10">
    <location>
        <begin position="322"/>
        <end position="338"/>
    </location>
</feature>
<dbReference type="GeneID" id="20814607"/>
<dbReference type="InterPro" id="IPR023211">
    <property type="entry name" value="DNA_pol_palm_dom_sf"/>
</dbReference>
<evidence type="ECO:0000256" key="9">
    <source>
        <dbReference type="ARBA" id="ARBA00049244"/>
    </source>
</evidence>
<evidence type="ECO:0000256" key="8">
    <source>
        <dbReference type="ARBA" id="ARBA00023204"/>
    </source>
</evidence>
<evidence type="ECO:0000259" key="13">
    <source>
        <dbReference type="Pfam" id="PF24055"/>
    </source>
</evidence>
<feature type="compositionally biased region" description="Basic and acidic residues" evidence="10">
    <location>
        <begin position="464"/>
        <end position="474"/>
    </location>
</feature>
<comment type="catalytic activity">
    <reaction evidence="9">
        <text>DNA(n) + a 2'-deoxyribonucleoside 5'-triphosphate = DNA(n+1) + diphosphate</text>
        <dbReference type="Rhea" id="RHEA:22508"/>
        <dbReference type="Rhea" id="RHEA-COMP:17339"/>
        <dbReference type="Rhea" id="RHEA-COMP:17340"/>
        <dbReference type="ChEBI" id="CHEBI:33019"/>
        <dbReference type="ChEBI" id="CHEBI:61560"/>
        <dbReference type="ChEBI" id="CHEBI:173112"/>
        <dbReference type="EC" id="2.7.7.7"/>
    </reaction>
</comment>
<keyword evidence="6" id="KW-0227">DNA damage</keyword>
<feature type="domain" description="DNA polymerase delta/zeta catalytic subunit N-terminal" evidence="13">
    <location>
        <begin position="69"/>
        <end position="167"/>
    </location>
</feature>
<dbReference type="Gene3D" id="3.30.342.10">
    <property type="entry name" value="DNA Polymerase, chain B, domain 1"/>
    <property type="match status" value="1"/>
</dbReference>
<feature type="domain" description="DNA polymerase zeta catalytic subunit N-terminal" evidence="14">
    <location>
        <begin position="14"/>
        <end position="68"/>
    </location>
</feature>
<protein>
    <recommendedName>
        <fullName evidence="3">DNA polymerase zeta catalytic subunit</fullName>
        <ecNumber evidence="2">2.7.7.7</ecNumber>
    </recommendedName>
</protein>
<accession>W4FZR9</accession>
<dbReference type="RefSeq" id="XP_009838198.1">
    <property type="nucleotide sequence ID" value="XM_009839896.1"/>
</dbReference>
<evidence type="ECO:0000259" key="12">
    <source>
        <dbReference type="Pfam" id="PF03104"/>
    </source>
</evidence>
<dbReference type="GO" id="GO:0003677">
    <property type="term" value="F:DNA binding"/>
    <property type="evidence" value="ECO:0007669"/>
    <property type="project" value="InterPro"/>
</dbReference>
<feature type="region of interest" description="Disordered" evidence="10">
    <location>
        <begin position="433"/>
        <end position="482"/>
    </location>
</feature>
<keyword evidence="7" id="KW-0239">DNA-directed DNA polymerase</keyword>
<dbReference type="Pfam" id="PF24055">
    <property type="entry name" value="POL3_N"/>
    <property type="match status" value="1"/>
</dbReference>
<dbReference type="GO" id="GO:0000166">
    <property type="term" value="F:nucleotide binding"/>
    <property type="evidence" value="ECO:0007669"/>
    <property type="project" value="InterPro"/>
</dbReference>
<evidence type="ECO:0000259" key="14">
    <source>
        <dbReference type="Pfam" id="PF24065"/>
    </source>
</evidence>
<evidence type="ECO:0000256" key="6">
    <source>
        <dbReference type="ARBA" id="ARBA00022763"/>
    </source>
</evidence>
<evidence type="ECO:0000313" key="15">
    <source>
        <dbReference type="EMBL" id="ETV72516.1"/>
    </source>
</evidence>
<dbReference type="InterPro" id="IPR006133">
    <property type="entry name" value="DNA-dir_DNA_pol_B_exonuc"/>
</dbReference>
<evidence type="ECO:0000256" key="3">
    <source>
        <dbReference type="ARBA" id="ARBA00021589"/>
    </source>
</evidence>
<dbReference type="PANTHER" id="PTHR45812:SF1">
    <property type="entry name" value="DNA POLYMERASE ZETA CATALYTIC SUBUNIT"/>
    <property type="match status" value="1"/>
</dbReference>
<feature type="region of interest" description="Disordered" evidence="10">
    <location>
        <begin position="622"/>
        <end position="655"/>
    </location>
</feature>
<dbReference type="GO" id="GO:0005634">
    <property type="term" value="C:nucleus"/>
    <property type="evidence" value="ECO:0007669"/>
    <property type="project" value="TreeGrafter"/>
</dbReference>
<dbReference type="GO" id="GO:0016035">
    <property type="term" value="C:zeta DNA polymerase complex"/>
    <property type="evidence" value="ECO:0007669"/>
    <property type="project" value="InterPro"/>
</dbReference>
<dbReference type="SUPFAM" id="SSF56672">
    <property type="entry name" value="DNA/RNA polymerases"/>
    <property type="match status" value="1"/>
</dbReference>
<evidence type="ECO:0000256" key="5">
    <source>
        <dbReference type="ARBA" id="ARBA00022695"/>
    </source>
</evidence>
<dbReference type="Pfam" id="PF24065">
    <property type="entry name" value="REV3_N"/>
    <property type="match status" value="1"/>
</dbReference>
<dbReference type="InterPro" id="IPR030559">
    <property type="entry name" value="PolZ_Rev3"/>
</dbReference>
<evidence type="ECO:0000256" key="2">
    <source>
        <dbReference type="ARBA" id="ARBA00012417"/>
    </source>
</evidence>
<dbReference type="CDD" id="cd05778">
    <property type="entry name" value="DNA_polB_zeta_exo"/>
    <property type="match status" value="1"/>
</dbReference>
<evidence type="ECO:0000256" key="10">
    <source>
        <dbReference type="SAM" id="MobiDB-lite"/>
    </source>
</evidence>
<dbReference type="OrthoDB" id="2414538at2759"/>
<dbReference type="InterPro" id="IPR006172">
    <property type="entry name" value="DNA-dir_DNA_pol_B"/>
</dbReference>
<evidence type="ECO:0000259" key="11">
    <source>
        <dbReference type="Pfam" id="PF00136"/>
    </source>
</evidence>
<dbReference type="SUPFAM" id="SSF53098">
    <property type="entry name" value="Ribonuclease H-like"/>
    <property type="match status" value="1"/>
</dbReference>
<name>W4FZR9_APHAT</name>
<dbReference type="Pfam" id="PF00136">
    <property type="entry name" value="DNA_pol_B"/>
    <property type="match status" value="1"/>
</dbReference>
<comment type="similarity">
    <text evidence="1">Belongs to the DNA polymerase type-B family.</text>
</comment>
<dbReference type="GO" id="GO:0000724">
    <property type="term" value="P:double-strand break repair via homologous recombination"/>
    <property type="evidence" value="ECO:0007669"/>
    <property type="project" value="TreeGrafter"/>
</dbReference>
<gene>
    <name evidence="15" type="ORF">H257_12611</name>
</gene>
<dbReference type="GO" id="GO:0042276">
    <property type="term" value="P:error-prone translesion synthesis"/>
    <property type="evidence" value="ECO:0007669"/>
    <property type="project" value="TreeGrafter"/>
</dbReference>
<dbReference type="InterPro" id="IPR012337">
    <property type="entry name" value="RNaseH-like_sf"/>
</dbReference>
<proteinExistence type="inferred from homology"/>
<dbReference type="InterPro" id="IPR006134">
    <property type="entry name" value="DNA-dir_DNA_pol_B_multi_dom"/>
</dbReference>
<feature type="compositionally biased region" description="Acidic residues" evidence="10">
    <location>
        <begin position="445"/>
        <end position="455"/>
    </location>
</feature>
<dbReference type="GO" id="GO:0003887">
    <property type="term" value="F:DNA-directed DNA polymerase activity"/>
    <property type="evidence" value="ECO:0007669"/>
    <property type="project" value="UniProtKB-KW"/>
</dbReference>
<dbReference type="AlphaFoldDB" id="W4FZR9"/>
<dbReference type="InterPro" id="IPR036397">
    <property type="entry name" value="RNaseH_sf"/>
</dbReference>
<dbReference type="InterPro" id="IPR056447">
    <property type="entry name" value="REV3_N"/>
</dbReference>
<keyword evidence="5" id="KW-0548">Nucleotidyltransferase</keyword>
<dbReference type="VEuPathDB" id="FungiDB:H257_12611"/>
<dbReference type="InterPro" id="IPR056435">
    <property type="entry name" value="DPOD/Z_N"/>
</dbReference>
<dbReference type="Pfam" id="PF03104">
    <property type="entry name" value="DNA_pol_B_exo1"/>
    <property type="match status" value="1"/>
</dbReference>
<dbReference type="PANTHER" id="PTHR45812">
    <property type="entry name" value="DNA POLYMERASE ZETA CATALYTIC SUBUNIT"/>
    <property type="match status" value="1"/>
</dbReference>